<dbReference type="EMBL" id="MU005996">
    <property type="protein sequence ID" value="KAF2859191.1"/>
    <property type="molecule type" value="Genomic_DNA"/>
</dbReference>
<accession>A0A6A7BVC5</accession>
<proteinExistence type="predicted"/>
<name>A0A6A7BVC5_9PEZI</name>
<organism evidence="1 2">
    <name type="scientific">Piedraia hortae CBS 480.64</name>
    <dbReference type="NCBI Taxonomy" id="1314780"/>
    <lineage>
        <taxon>Eukaryota</taxon>
        <taxon>Fungi</taxon>
        <taxon>Dikarya</taxon>
        <taxon>Ascomycota</taxon>
        <taxon>Pezizomycotina</taxon>
        <taxon>Dothideomycetes</taxon>
        <taxon>Dothideomycetidae</taxon>
        <taxon>Capnodiales</taxon>
        <taxon>Piedraiaceae</taxon>
        <taxon>Piedraia</taxon>
    </lineage>
</organism>
<dbReference type="AlphaFoldDB" id="A0A6A7BVC5"/>
<protein>
    <submittedName>
        <fullName evidence="1">Uncharacterized protein</fullName>
    </submittedName>
</protein>
<reference evidence="1" key="1">
    <citation type="journal article" date="2020" name="Stud. Mycol.">
        <title>101 Dothideomycetes genomes: a test case for predicting lifestyles and emergence of pathogens.</title>
        <authorList>
            <person name="Haridas S."/>
            <person name="Albert R."/>
            <person name="Binder M."/>
            <person name="Bloem J."/>
            <person name="Labutti K."/>
            <person name="Salamov A."/>
            <person name="Andreopoulos B."/>
            <person name="Baker S."/>
            <person name="Barry K."/>
            <person name="Bills G."/>
            <person name="Bluhm B."/>
            <person name="Cannon C."/>
            <person name="Castanera R."/>
            <person name="Culley D."/>
            <person name="Daum C."/>
            <person name="Ezra D."/>
            <person name="Gonzalez J."/>
            <person name="Henrissat B."/>
            <person name="Kuo A."/>
            <person name="Liang C."/>
            <person name="Lipzen A."/>
            <person name="Lutzoni F."/>
            <person name="Magnuson J."/>
            <person name="Mondo S."/>
            <person name="Nolan M."/>
            <person name="Ohm R."/>
            <person name="Pangilinan J."/>
            <person name="Park H.-J."/>
            <person name="Ramirez L."/>
            <person name="Alfaro M."/>
            <person name="Sun H."/>
            <person name="Tritt A."/>
            <person name="Yoshinaga Y."/>
            <person name="Zwiers L.-H."/>
            <person name="Turgeon B."/>
            <person name="Goodwin S."/>
            <person name="Spatafora J."/>
            <person name="Crous P."/>
            <person name="Grigoriev I."/>
        </authorList>
    </citation>
    <scope>NUCLEOTIDE SEQUENCE</scope>
    <source>
        <strain evidence="1">CBS 480.64</strain>
    </source>
</reference>
<sequence length="169" mass="18704">MLFVIDPLDECDDGDNVRKALFCLAKLVDIALINLRVIITSHPDYAEKFLLHYNNGTALATTGPIIKPLIMLCDTLSVETLSELLRCPISIIRHALNSLCSVVHVSTDDTKLITIFHISFRDSPTNLEGEDQANFGTNVHNVHDVFLAKCLELLEAGFQKRGMGDPTNV</sequence>
<evidence type="ECO:0000313" key="2">
    <source>
        <dbReference type="Proteomes" id="UP000799421"/>
    </source>
</evidence>
<dbReference type="Proteomes" id="UP000799421">
    <property type="component" value="Unassembled WGS sequence"/>
</dbReference>
<gene>
    <name evidence="1" type="ORF">K470DRAFT_219608</name>
</gene>
<dbReference type="OrthoDB" id="5424155at2759"/>
<evidence type="ECO:0000313" key="1">
    <source>
        <dbReference type="EMBL" id="KAF2859191.1"/>
    </source>
</evidence>
<keyword evidence="2" id="KW-1185">Reference proteome</keyword>